<proteinExistence type="inferred from homology"/>
<keyword evidence="6" id="KW-0653">Protein transport</keyword>
<evidence type="ECO:0000256" key="6">
    <source>
        <dbReference type="ARBA" id="ARBA00022927"/>
    </source>
</evidence>
<dbReference type="InterPro" id="IPR001494">
    <property type="entry name" value="Importin-beta_N"/>
</dbReference>
<keyword evidence="5" id="KW-0963">Cytoplasm</keyword>
<dbReference type="SUPFAM" id="SSF48371">
    <property type="entry name" value="ARM repeat"/>
    <property type="match status" value="1"/>
</dbReference>
<dbReference type="EMBL" id="JAACJN010000124">
    <property type="protein sequence ID" value="KAF5370178.1"/>
    <property type="molecule type" value="Genomic_DNA"/>
</dbReference>
<dbReference type="PANTHER" id="PTHR10997">
    <property type="entry name" value="IMPORTIN-7, 8, 11"/>
    <property type="match status" value="1"/>
</dbReference>
<evidence type="ECO:0000313" key="9">
    <source>
        <dbReference type="EMBL" id="KAF5370178.1"/>
    </source>
</evidence>
<evidence type="ECO:0000256" key="7">
    <source>
        <dbReference type="ARBA" id="ARBA00023242"/>
    </source>
</evidence>
<dbReference type="GO" id="GO:0005635">
    <property type="term" value="C:nuclear envelope"/>
    <property type="evidence" value="ECO:0007669"/>
    <property type="project" value="TreeGrafter"/>
</dbReference>
<dbReference type="GO" id="GO:0006606">
    <property type="term" value="P:protein import into nucleus"/>
    <property type="evidence" value="ECO:0007669"/>
    <property type="project" value="TreeGrafter"/>
</dbReference>
<evidence type="ECO:0000313" key="10">
    <source>
        <dbReference type="Proteomes" id="UP000518752"/>
    </source>
</evidence>
<dbReference type="PROSITE" id="PS50166">
    <property type="entry name" value="IMPORTIN_B_NT"/>
    <property type="match status" value="1"/>
</dbReference>
<dbReference type="InterPro" id="IPR013713">
    <property type="entry name" value="XPO2_central"/>
</dbReference>
<comment type="caution">
    <text evidence="9">The sequence shown here is derived from an EMBL/GenBank/DDBJ whole genome shotgun (WGS) entry which is preliminary data.</text>
</comment>
<dbReference type="PANTHER" id="PTHR10997:SF8">
    <property type="entry name" value="EXPORTIN-2"/>
    <property type="match status" value="1"/>
</dbReference>
<dbReference type="AlphaFoldDB" id="A0A8H5LUN9"/>
<organism evidence="9 10">
    <name type="scientific">Collybiopsis confluens</name>
    <dbReference type="NCBI Taxonomy" id="2823264"/>
    <lineage>
        <taxon>Eukaryota</taxon>
        <taxon>Fungi</taxon>
        <taxon>Dikarya</taxon>
        <taxon>Basidiomycota</taxon>
        <taxon>Agaricomycotina</taxon>
        <taxon>Agaricomycetes</taxon>
        <taxon>Agaricomycetidae</taxon>
        <taxon>Agaricales</taxon>
        <taxon>Marasmiineae</taxon>
        <taxon>Omphalotaceae</taxon>
        <taxon>Collybiopsis</taxon>
    </lineage>
</organism>
<sequence length="1062" mass="116554">MSDLPQLLLASLDPNSRKQAEQSLNAYSSQTGFLSHLLRLILELDGTQPQNGAVRLSGSVYLKNIVKSRWVEEIAQQDKVSLKAELVPAMLSLSKPADKAVRAQIAESVSLIAELDFPDQWDNLIDQLVNSLSPTDYNTNLGVLQTGHSIFRQWRSLVRSDRLYTEINLVFSKFLTPFLQLFRQTAELLTRPGQSADQVTLLGQCMVLLVEIYYDFTCHDLPPAIEDSHVEFFGSDGGFFPGLMRWEPAELEVDPDSTTPSIPTQLKTSILLVVELFIKLFPDALQSSSAVETFIQLVWSILSAAPSASTAPSPASSSSNALLSQSYDGLISQSLRFISTSVRSTIYKSLFISPTNPGIISSLIEGAIIPNAFLRTSDIEQFSDDPLEWIRTDLAVSAAGTEGATRRQAAGDVLQALVGCGDNVESDTTRVVRGWVERMLEEYDESVKQGSGTKWKSKDGAIWLISSVANRGGTTGQGVTSTNKLVDVVQFFEKNVFPDLQALEGKIDEDDEEQGAKGGVHPILKVDAIRFLYTFRNQLTKQQLLAVLPLLIKALDDSENYVTYTYAAIAIEKVLGIRQNGQILFAQADVRDFAPQLLGVLMSKIERAGTPEKIAENDHLMKAVMRVIITARQTLIPTYQQLLNRLVAVLGVISKNPSNPKFDQYIFESLSALMRFVTSGSPTTIPTFESTLFEPFTIILMQDIDQYIPYVFQLLAQMLSLHPTSAASASAGQQDLIPPQYRSLLSFLLTPTVWQQKGSIPGLVKLLKAYLARDAKGMVQGGQIGSISGILQQRLIVSKVNDEWGFELFIGVVRFVDVPQLTDYLKPVLLTALNRMSSPNKTDKFVGLLAHFIVYVMAVNKEGLGPDYIIGVFESIQSGLWGQILNTFVLPLVPKMPHKDRKMAAVGMTRLLFQSRLEVQQSNAQSWPSALHALIKLFSEPQFLVPANKAFSSSTTSEDSGAAALGLGALTEIDFEEQTAGYQAAYSRLAASESAEDAAAEDPVRWVDDAQKFLGEQFAQFGRGGSGYEFGGQAVLRGLLDKGDPGVVQPFVQSLIGAGYRV</sequence>
<keyword evidence="10" id="KW-1185">Reference proteome</keyword>
<name>A0A8H5LUN9_9AGAR</name>
<dbReference type="Gene3D" id="1.25.10.10">
    <property type="entry name" value="Leucine-rich Repeat Variant"/>
    <property type="match status" value="1"/>
</dbReference>
<dbReference type="Pfam" id="PF03378">
    <property type="entry name" value="CAS_CSE1"/>
    <property type="match status" value="1"/>
</dbReference>
<evidence type="ECO:0000256" key="1">
    <source>
        <dbReference type="ARBA" id="ARBA00004123"/>
    </source>
</evidence>
<dbReference type="InterPro" id="IPR016024">
    <property type="entry name" value="ARM-type_fold"/>
</dbReference>
<gene>
    <name evidence="9" type="ORF">D9757_010635</name>
</gene>
<evidence type="ECO:0000256" key="2">
    <source>
        <dbReference type="ARBA" id="ARBA00004496"/>
    </source>
</evidence>
<dbReference type="GO" id="GO:0005829">
    <property type="term" value="C:cytosol"/>
    <property type="evidence" value="ECO:0007669"/>
    <property type="project" value="TreeGrafter"/>
</dbReference>
<evidence type="ECO:0000256" key="3">
    <source>
        <dbReference type="ARBA" id="ARBA00008669"/>
    </source>
</evidence>
<protein>
    <recommendedName>
        <fullName evidence="8">Importin N-terminal domain-containing protein</fullName>
    </recommendedName>
</protein>
<dbReference type="SMART" id="SM00913">
    <property type="entry name" value="IBN_N"/>
    <property type="match status" value="1"/>
</dbReference>
<keyword evidence="4" id="KW-0813">Transport</keyword>
<dbReference type="GO" id="GO:0005049">
    <property type="term" value="F:nuclear export signal receptor activity"/>
    <property type="evidence" value="ECO:0007669"/>
    <property type="project" value="TreeGrafter"/>
</dbReference>
<dbReference type="Pfam" id="PF03810">
    <property type="entry name" value="IBN_N"/>
    <property type="match status" value="1"/>
</dbReference>
<dbReference type="InterPro" id="IPR005043">
    <property type="entry name" value="XPO2_C"/>
</dbReference>
<dbReference type="GO" id="GO:0006611">
    <property type="term" value="P:protein export from nucleus"/>
    <property type="evidence" value="ECO:0007669"/>
    <property type="project" value="TreeGrafter"/>
</dbReference>
<evidence type="ECO:0000256" key="5">
    <source>
        <dbReference type="ARBA" id="ARBA00022490"/>
    </source>
</evidence>
<evidence type="ECO:0000256" key="4">
    <source>
        <dbReference type="ARBA" id="ARBA00022448"/>
    </source>
</evidence>
<dbReference type="Proteomes" id="UP000518752">
    <property type="component" value="Unassembled WGS sequence"/>
</dbReference>
<comment type="similarity">
    <text evidence="3">Belongs to the XPO2/CSE1 family.</text>
</comment>
<dbReference type="InterPro" id="IPR011989">
    <property type="entry name" value="ARM-like"/>
</dbReference>
<accession>A0A8H5LUN9</accession>
<keyword evidence="7" id="KW-0539">Nucleus</keyword>
<feature type="domain" description="Importin N-terminal" evidence="8">
    <location>
        <begin position="20"/>
        <end position="92"/>
    </location>
</feature>
<dbReference type="Pfam" id="PF08506">
    <property type="entry name" value="Cse1"/>
    <property type="match status" value="1"/>
</dbReference>
<comment type="subcellular location">
    <subcellularLocation>
        <location evidence="2">Cytoplasm</location>
    </subcellularLocation>
    <subcellularLocation>
        <location evidence="1">Nucleus</location>
    </subcellularLocation>
</comment>
<dbReference type="OrthoDB" id="3268246at2759"/>
<evidence type="ECO:0000259" key="8">
    <source>
        <dbReference type="PROSITE" id="PS50166"/>
    </source>
</evidence>
<reference evidence="9 10" key="1">
    <citation type="journal article" date="2020" name="ISME J.">
        <title>Uncovering the hidden diversity of litter-decomposition mechanisms in mushroom-forming fungi.</title>
        <authorList>
            <person name="Floudas D."/>
            <person name="Bentzer J."/>
            <person name="Ahren D."/>
            <person name="Johansson T."/>
            <person name="Persson P."/>
            <person name="Tunlid A."/>
        </authorList>
    </citation>
    <scope>NUCLEOTIDE SEQUENCE [LARGE SCALE GENOMIC DNA]</scope>
    <source>
        <strain evidence="9 10">CBS 406.79</strain>
    </source>
</reference>
<dbReference type="GO" id="GO:0031267">
    <property type="term" value="F:small GTPase binding"/>
    <property type="evidence" value="ECO:0007669"/>
    <property type="project" value="InterPro"/>
</dbReference>